<dbReference type="EMBL" id="KM236245">
    <property type="protein sequence ID" value="AIW03193.1"/>
    <property type="molecule type" value="Genomic_DNA"/>
</dbReference>
<sequence>MKMTVQQLIDELQKVEDKSKPVLIDDYEWGNRPVCEVIVDPYGHNGDIIIKSDL</sequence>
<gene>
    <name evidence="1" type="ORF">CPT_Mater36</name>
</gene>
<accession>A0A0A0RUF9</accession>
<evidence type="ECO:0000313" key="1">
    <source>
        <dbReference type="EMBL" id="AIW03193.1"/>
    </source>
</evidence>
<dbReference type="KEGG" id="vg:24606935"/>
<proteinExistence type="predicted"/>
<dbReference type="GeneID" id="24606935"/>
<evidence type="ECO:0000313" key="2">
    <source>
        <dbReference type="Proteomes" id="UP000030206"/>
    </source>
</evidence>
<keyword evidence="2" id="KW-1185">Reference proteome</keyword>
<reference evidence="1 2" key="1">
    <citation type="submission" date="2014-07" db="EMBL/GenBank/DDBJ databases">
        <title>Complete Genome of Bacillus megaterium Myophage Mater.</title>
        <authorList>
            <person name="Lancaster J.C."/>
            <person name="Hodde M.K."/>
            <person name="Hernandez A.C."/>
            <person name="Everett G.F.K."/>
        </authorList>
    </citation>
    <scope>NUCLEOTIDE SEQUENCE [LARGE SCALE GENOMIC DNA]</scope>
</reference>
<organism evidence="1 2">
    <name type="scientific">Bacillus phage Mater</name>
    <dbReference type="NCBI Taxonomy" id="1540090"/>
    <lineage>
        <taxon>Viruses</taxon>
        <taxon>Duplodnaviria</taxon>
        <taxon>Heunggongvirae</taxon>
        <taxon>Uroviricota</taxon>
        <taxon>Caudoviricetes</taxon>
        <taxon>Herelleviridae</taxon>
        <taxon>Bastillevirinae</taxon>
        <taxon>Matervirus</taxon>
        <taxon>Matervirus mater</taxon>
    </lineage>
</organism>
<name>A0A0A0RUF9_9CAUD</name>
<dbReference type="RefSeq" id="YP_009150995.1">
    <property type="nucleotide sequence ID" value="NC_027366.1"/>
</dbReference>
<protein>
    <submittedName>
        <fullName evidence="1">Uncharacterized protein</fullName>
    </submittedName>
</protein>
<dbReference type="Proteomes" id="UP000030206">
    <property type="component" value="Segment"/>
</dbReference>